<keyword evidence="2" id="KW-1185">Reference proteome</keyword>
<evidence type="ECO:0000313" key="2">
    <source>
        <dbReference type="Proteomes" id="UP000284706"/>
    </source>
</evidence>
<name>A0A409YI14_9AGAR</name>
<dbReference type="Proteomes" id="UP000284706">
    <property type="component" value="Unassembled WGS sequence"/>
</dbReference>
<reference evidence="1 2" key="1">
    <citation type="journal article" date="2018" name="Evol. Lett.">
        <title>Horizontal gene cluster transfer increased hallucinogenic mushroom diversity.</title>
        <authorList>
            <person name="Reynolds H.T."/>
            <person name="Vijayakumar V."/>
            <person name="Gluck-Thaler E."/>
            <person name="Korotkin H.B."/>
            <person name="Matheny P.B."/>
            <person name="Slot J.C."/>
        </authorList>
    </citation>
    <scope>NUCLEOTIDE SEQUENCE [LARGE SCALE GENOMIC DNA]</scope>
    <source>
        <strain evidence="1 2">SRW20</strain>
    </source>
</reference>
<comment type="caution">
    <text evidence="1">The sequence shown here is derived from an EMBL/GenBank/DDBJ whole genome shotgun (WGS) entry which is preliminary data.</text>
</comment>
<dbReference type="InParanoid" id="A0A409YI14"/>
<evidence type="ECO:0000313" key="1">
    <source>
        <dbReference type="EMBL" id="PPR02636.1"/>
    </source>
</evidence>
<feature type="non-terminal residue" evidence="1">
    <location>
        <position position="1"/>
    </location>
</feature>
<dbReference type="STRING" id="231916.A0A409YI14"/>
<proteinExistence type="predicted"/>
<evidence type="ECO:0008006" key="3">
    <source>
        <dbReference type="Google" id="ProtNLM"/>
    </source>
</evidence>
<dbReference type="AlphaFoldDB" id="A0A409YI14"/>
<dbReference type="OrthoDB" id="3258143at2759"/>
<dbReference type="PANTHER" id="PTHR33481">
    <property type="entry name" value="REVERSE TRANSCRIPTASE"/>
    <property type="match status" value="1"/>
</dbReference>
<sequence length="544" mass="60675">FAFVLEHDKSEVFHFDRSHDPPNPSIDLGYALYTGNTPLKPKPFWRYLGFYFDHKLSFHEHVRFYSTKALTTIQAMRMLGNSARGLPPDQKRTLYRSCIVPVALYGFHMWYYNGASNKDVIKILTSLQQKAALWVTGAFRTSPTGGWRTVQQREEYHGEAPLHRTSLARLTPRQCERVKGPLVDNTTVCPLISEPIVPVPPQAQPGLRLVDRFSDQIGISNVDDVPVIAIQHAELRDYLDEWFLNPNAAIVAVDAGKPVVAPGQPGRATTAAAVIKHGHACIRVHESRWIVGNVSVPDAELSAVSTGILQALLLEDVNEIDVLTDSSTAIDRILDCSAHSGQQYSIAACDALELWLEASPDHIIHIYYMPSDRRWGYLPIHVPGNVVGKMTINQFKKVADTAATQAWTNQFESPSYRGCNFLVLDSLDAGPLTPTTVKGGPWLQAAKSAIDSEGNSLYSNMLFARMCRAILDHAPISSFYERFNFTNEQHSCDCGSPLETRRHILEFCPFYDGLRVIRRLDQLITFLKVNPMAFAFSRAPAGVG</sequence>
<gene>
    <name evidence="1" type="ORF">CVT26_012159</name>
</gene>
<accession>A0A409YI14</accession>
<organism evidence="1 2">
    <name type="scientific">Gymnopilus dilepis</name>
    <dbReference type="NCBI Taxonomy" id="231916"/>
    <lineage>
        <taxon>Eukaryota</taxon>
        <taxon>Fungi</taxon>
        <taxon>Dikarya</taxon>
        <taxon>Basidiomycota</taxon>
        <taxon>Agaricomycotina</taxon>
        <taxon>Agaricomycetes</taxon>
        <taxon>Agaricomycetidae</taxon>
        <taxon>Agaricales</taxon>
        <taxon>Agaricineae</taxon>
        <taxon>Hymenogastraceae</taxon>
        <taxon>Gymnopilus</taxon>
    </lineage>
</organism>
<dbReference type="EMBL" id="NHYE01000830">
    <property type="protein sequence ID" value="PPR02636.1"/>
    <property type="molecule type" value="Genomic_DNA"/>
</dbReference>
<dbReference type="PANTHER" id="PTHR33481:SF1">
    <property type="entry name" value="ENDONUCLEASE_EXONUCLEASE_PHOSPHATASE DOMAIN-CONTAINING PROTEIN-RELATED"/>
    <property type="match status" value="1"/>
</dbReference>
<protein>
    <recommendedName>
        <fullName evidence="3">RNase H type-1 domain-containing protein</fullName>
    </recommendedName>
</protein>